<proteinExistence type="predicted"/>
<name>A0ABM7MHY4_9BURK</name>
<organism evidence="1 2">
    <name type="scientific">Rhodoferax lithotrophicus</name>
    <dbReference type="NCBI Taxonomy" id="2798804"/>
    <lineage>
        <taxon>Bacteria</taxon>
        <taxon>Pseudomonadati</taxon>
        <taxon>Pseudomonadota</taxon>
        <taxon>Betaproteobacteria</taxon>
        <taxon>Burkholderiales</taxon>
        <taxon>Comamonadaceae</taxon>
        <taxon>Rhodoferax</taxon>
    </lineage>
</organism>
<evidence type="ECO:0000313" key="1">
    <source>
        <dbReference type="EMBL" id="BCO25776.1"/>
    </source>
</evidence>
<accession>A0ABM7MHY4</accession>
<dbReference type="Proteomes" id="UP000824366">
    <property type="component" value="Chromosome"/>
</dbReference>
<sequence length="83" mass="9166">MESESKLLRGKDVYDFKSWCCQFGTPGARINARSMFTTIFGQNINTATGGFCSDVCNGSAAFNSSSSTKLLYCRFEATFYLSK</sequence>
<evidence type="ECO:0000313" key="2">
    <source>
        <dbReference type="Proteomes" id="UP000824366"/>
    </source>
</evidence>
<gene>
    <name evidence="1" type="ORF">MIZ03_0655</name>
</gene>
<protein>
    <submittedName>
        <fullName evidence="1">Uncharacterized protein</fullName>
    </submittedName>
</protein>
<reference evidence="1 2" key="1">
    <citation type="journal article" date="2021" name="Microbiol. Spectr.">
        <title>A Single Bacterium Capable of Oxidation and Reduction of Iron at Circumneutral pH.</title>
        <authorList>
            <person name="Kato S."/>
            <person name="Ohkuma M."/>
        </authorList>
    </citation>
    <scope>NUCLEOTIDE SEQUENCE [LARGE SCALE GENOMIC DNA]</scope>
    <source>
        <strain evidence="1 2">MIZ03</strain>
    </source>
</reference>
<keyword evidence="2" id="KW-1185">Reference proteome</keyword>
<dbReference type="EMBL" id="AP024238">
    <property type="protein sequence ID" value="BCO25776.1"/>
    <property type="molecule type" value="Genomic_DNA"/>
</dbReference>